<evidence type="ECO:0000256" key="4">
    <source>
        <dbReference type="ARBA" id="ARBA00022989"/>
    </source>
</evidence>
<evidence type="ECO:0000256" key="1">
    <source>
        <dbReference type="ARBA" id="ARBA00004651"/>
    </source>
</evidence>
<dbReference type="Pfam" id="PF07690">
    <property type="entry name" value="MFS_1"/>
    <property type="match status" value="1"/>
</dbReference>
<feature type="transmembrane region" description="Helical" evidence="6">
    <location>
        <begin position="257"/>
        <end position="277"/>
    </location>
</feature>
<dbReference type="EMBL" id="RCVZ01000002">
    <property type="protein sequence ID" value="RLQ97367.1"/>
    <property type="molecule type" value="Genomic_DNA"/>
</dbReference>
<comment type="subcellular location">
    <subcellularLocation>
        <location evidence="1">Cell membrane</location>
        <topology evidence="1">Multi-pass membrane protein</topology>
    </subcellularLocation>
</comment>
<accession>A0A3L7K2N9</accession>
<dbReference type="Proteomes" id="UP000276770">
    <property type="component" value="Unassembled WGS sequence"/>
</dbReference>
<reference evidence="7 8" key="1">
    <citation type="submission" date="2018-10" db="EMBL/GenBank/DDBJ databases">
        <title>Falsibacillus sp. genome draft.</title>
        <authorList>
            <person name="Shi S."/>
        </authorList>
    </citation>
    <scope>NUCLEOTIDE SEQUENCE [LARGE SCALE GENOMIC DNA]</scope>
    <source>
        <strain evidence="7 8">GY 10110</strain>
    </source>
</reference>
<evidence type="ECO:0000256" key="5">
    <source>
        <dbReference type="ARBA" id="ARBA00023136"/>
    </source>
</evidence>
<dbReference type="AlphaFoldDB" id="A0A3L7K2N9"/>
<evidence type="ECO:0000256" key="6">
    <source>
        <dbReference type="SAM" id="Phobius"/>
    </source>
</evidence>
<organism evidence="7 8">
    <name type="scientific">Falsibacillus albus</name>
    <dbReference type="NCBI Taxonomy" id="2478915"/>
    <lineage>
        <taxon>Bacteria</taxon>
        <taxon>Bacillati</taxon>
        <taxon>Bacillota</taxon>
        <taxon>Bacilli</taxon>
        <taxon>Bacillales</taxon>
        <taxon>Bacillaceae</taxon>
        <taxon>Falsibacillus</taxon>
    </lineage>
</organism>
<dbReference type="Gene3D" id="1.20.1250.20">
    <property type="entry name" value="MFS general substrate transporter like domains"/>
    <property type="match status" value="1"/>
</dbReference>
<feature type="transmembrane region" description="Helical" evidence="6">
    <location>
        <begin position="224"/>
        <end position="245"/>
    </location>
</feature>
<comment type="caution">
    <text evidence="7">The sequence shown here is derived from an EMBL/GenBank/DDBJ whole genome shotgun (WGS) entry which is preliminary data.</text>
</comment>
<dbReference type="RefSeq" id="WP_121679317.1">
    <property type="nucleotide sequence ID" value="NZ_RCVZ01000002.1"/>
</dbReference>
<keyword evidence="5 6" id="KW-0472">Membrane</keyword>
<dbReference type="GO" id="GO:0022857">
    <property type="term" value="F:transmembrane transporter activity"/>
    <property type="evidence" value="ECO:0007669"/>
    <property type="project" value="InterPro"/>
</dbReference>
<keyword evidence="8" id="KW-1185">Reference proteome</keyword>
<dbReference type="OrthoDB" id="2351575at2"/>
<feature type="transmembrane region" description="Helical" evidence="6">
    <location>
        <begin position="347"/>
        <end position="369"/>
    </location>
</feature>
<feature type="transmembrane region" description="Helical" evidence="6">
    <location>
        <begin position="376"/>
        <end position="396"/>
    </location>
</feature>
<feature type="transmembrane region" description="Helical" evidence="6">
    <location>
        <begin position="289"/>
        <end position="322"/>
    </location>
</feature>
<keyword evidence="4 6" id="KW-1133">Transmembrane helix</keyword>
<dbReference type="GO" id="GO:0005886">
    <property type="term" value="C:plasma membrane"/>
    <property type="evidence" value="ECO:0007669"/>
    <property type="project" value="UniProtKB-SubCell"/>
</dbReference>
<keyword evidence="2" id="KW-1003">Cell membrane</keyword>
<dbReference type="PANTHER" id="PTHR23513:SF19">
    <property type="entry name" value="MAJOR FACILITATOR SUPERFAMILY (MFS) PROFILE DOMAIN-CONTAINING PROTEIN"/>
    <property type="match status" value="1"/>
</dbReference>
<keyword evidence="3 6" id="KW-0812">Transmembrane</keyword>
<dbReference type="SUPFAM" id="SSF103473">
    <property type="entry name" value="MFS general substrate transporter"/>
    <property type="match status" value="1"/>
</dbReference>
<sequence length="403" mass="44703">MKSKAFRYLWLGQAFANAGDVLYVVALIAEIYDESHSPLYMALVPFIVTFSRFLSSIIAPLLLDRYALKALLFHSQVLKTGLLLLLFFTMTVQIGAIWPLLVLAAMIAFLDGWAQPAQNAMVPLLVKREELLGTNGFLSTVDHLIGISGWSIGGILTAMISTKGTMAVTFILYIFSTIFMARISLASQQTPSAANKKLFLDYVHSLTTGWTEIWSNARLRRVHYIYWIETAASVVWIAAIMYIFVEKQLKVGEEWWGFINAAFFVGLILASIMMLRFHGILGKGQQSYIWLSSMLTAIITFAFSFNAIPVLALLLSCLFGLFDQSKTVVLQTIVQWEAEPDRLPKVYAAQTSLVTMTFGAASLAAGWFVEHHGVRSAFILSAICLSISIIPAKVLAKSLKSET</sequence>
<name>A0A3L7K2N9_9BACI</name>
<dbReference type="CDD" id="cd06173">
    <property type="entry name" value="MFS_MefA_like"/>
    <property type="match status" value="1"/>
</dbReference>
<gene>
    <name evidence="7" type="ORF">D9X91_04240</name>
</gene>
<evidence type="ECO:0000256" key="2">
    <source>
        <dbReference type="ARBA" id="ARBA00022475"/>
    </source>
</evidence>
<feature type="transmembrane region" description="Helical" evidence="6">
    <location>
        <begin position="166"/>
        <end position="185"/>
    </location>
</feature>
<dbReference type="InterPro" id="IPR011701">
    <property type="entry name" value="MFS"/>
</dbReference>
<dbReference type="PANTHER" id="PTHR23513">
    <property type="entry name" value="INTEGRAL MEMBRANE EFFLUX PROTEIN-RELATED"/>
    <property type="match status" value="1"/>
</dbReference>
<feature type="transmembrane region" description="Helical" evidence="6">
    <location>
        <begin position="40"/>
        <end position="63"/>
    </location>
</feature>
<protein>
    <submittedName>
        <fullName evidence="7">MFS transporter</fullName>
    </submittedName>
</protein>
<evidence type="ECO:0000313" key="7">
    <source>
        <dbReference type="EMBL" id="RLQ97367.1"/>
    </source>
</evidence>
<dbReference type="InterPro" id="IPR036259">
    <property type="entry name" value="MFS_trans_sf"/>
</dbReference>
<proteinExistence type="predicted"/>
<evidence type="ECO:0000256" key="3">
    <source>
        <dbReference type="ARBA" id="ARBA00022692"/>
    </source>
</evidence>
<evidence type="ECO:0000313" key="8">
    <source>
        <dbReference type="Proteomes" id="UP000276770"/>
    </source>
</evidence>
<feature type="transmembrane region" description="Helical" evidence="6">
    <location>
        <begin position="7"/>
        <end position="28"/>
    </location>
</feature>